<dbReference type="InterPro" id="IPR002901">
    <property type="entry name" value="MGlyc_endo_b_GlcNAc-like_dom"/>
</dbReference>
<dbReference type="InterPro" id="IPR036028">
    <property type="entry name" value="SH3-like_dom_sf"/>
</dbReference>
<dbReference type="AlphaFoldDB" id="N9XPU4"/>
<dbReference type="EMBL" id="AGYT01000008">
    <property type="protein sequence ID" value="ENZ01708.1"/>
    <property type="molecule type" value="Genomic_DNA"/>
</dbReference>
<organism evidence="3 4">
    <name type="scientific">Clostridium thermobutyricum</name>
    <dbReference type="NCBI Taxonomy" id="29372"/>
    <lineage>
        <taxon>Bacteria</taxon>
        <taxon>Bacillati</taxon>
        <taxon>Bacillota</taxon>
        <taxon>Clostridia</taxon>
        <taxon>Eubacteriales</taxon>
        <taxon>Clostridiaceae</taxon>
        <taxon>Clostridium</taxon>
    </lineage>
</organism>
<evidence type="ECO:0000313" key="3">
    <source>
        <dbReference type="EMBL" id="ENZ01708.1"/>
    </source>
</evidence>
<protein>
    <recommendedName>
        <fullName evidence="2">SH3b domain-containing protein</fullName>
    </recommendedName>
</protein>
<accession>N9XPU4</accession>
<dbReference type="SUPFAM" id="SSF50044">
    <property type="entry name" value="SH3-domain"/>
    <property type="match status" value="1"/>
</dbReference>
<keyword evidence="4" id="KW-1185">Reference proteome</keyword>
<dbReference type="GO" id="GO:0004040">
    <property type="term" value="F:amidase activity"/>
    <property type="evidence" value="ECO:0007669"/>
    <property type="project" value="InterPro"/>
</dbReference>
<feature type="region of interest" description="Disordered" evidence="1">
    <location>
        <begin position="188"/>
        <end position="216"/>
    </location>
</feature>
<feature type="compositionally biased region" description="Polar residues" evidence="1">
    <location>
        <begin position="188"/>
        <end position="197"/>
    </location>
</feature>
<feature type="compositionally biased region" description="Polar residues" evidence="1">
    <location>
        <begin position="336"/>
        <end position="358"/>
    </location>
</feature>
<dbReference type="Pfam" id="PF01832">
    <property type="entry name" value="Glucosaminidase"/>
    <property type="match status" value="1"/>
</dbReference>
<reference evidence="3 4" key="1">
    <citation type="submission" date="2013-01" db="EMBL/GenBank/DDBJ databases">
        <title>The Genome Sequence of Clostridium colicanis 209318.</title>
        <authorList>
            <consortium name="The Broad Institute Genome Sequencing Platform"/>
            <person name="Earl A."/>
            <person name="Ward D."/>
            <person name="Feldgarden M."/>
            <person name="Gevers D."/>
            <person name="Courvalin P."/>
            <person name="Lambert T."/>
            <person name="Walker B."/>
            <person name="Young S.K."/>
            <person name="Zeng Q."/>
            <person name="Gargeya S."/>
            <person name="Fitzgerald M."/>
            <person name="Haas B."/>
            <person name="Abouelleil A."/>
            <person name="Alvarado L."/>
            <person name="Arachchi H.M."/>
            <person name="Berlin A.M."/>
            <person name="Chapman S.B."/>
            <person name="Dewar J."/>
            <person name="Goldberg J."/>
            <person name="Griggs A."/>
            <person name="Gujja S."/>
            <person name="Hansen M."/>
            <person name="Howarth C."/>
            <person name="Imamovic A."/>
            <person name="Larimer J."/>
            <person name="McCowan C."/>
            <person name="Murphy C."/>
            <person name="Neiman D."/>
            <person name="Pearson M."/>
            <person name="Priest M."/>
            <person name="Roberts A."/>
            <person name="Saif S."/>
            <person name="Shea T."/>
            <person name="Sisk P."/>
            <person name="Sykes S."/>
            <person name="Wortman J."/>
            <person name="Nusbaum C."/>
            <person name="Birren B."/>
        </authorList>
    </citation>
    <scope>NUCLEOTIDE SEQUENCE [LARGE SCALE GENOMIC DNA]</scope>
    <source>
        <strain evidence="3 4">209318</strain>
    </source>
</reference>
<dbReference type="eggNOG" id="COG3103">
    <property type="taxonomic scope" value="Bacteria"/>
</dbReference>
<dbReference type="PANTHER" id="PTHR34408">
    <property type="entry name" value="FAMILY PROTEIN, PUTATIVE-RELATED"/>
    <property type="match status" value="1"/>
</dbReference>
<feature type="region of interest" description="Disordered" evidence="1">
    <location>
        <begin position="396"/>
        <end position="425"/>
    </location>
</feature>
<dbReference type="RefSeq" id="WP_002597444.1">
    <property type="nucleotide sequence ID" value="NZ_KB850956.1"/>
</dbReference>
<evidence type="ECO:0000259" key="2">
    <source>
        <dbReference type="PROSITE" id="PS51781"/>
    </source>
</evidence>
<dbReference type="SMART" id="SM00287">
    <property type="entry name" value="SH3b"/>
    <property type="match status" value="4"/>
</dbReference>
<dbReference type="HOGENOM" id="CLU_368313_0_0_9"/>
<dbReference type="Pfam" id="PF08239">
    <property type="entry name" value="SH3_3"/>
    <property type="match status" value="4"/>
</dbReference>
<evidence type="ECO:0000313" key="4">
    <source>
        <dbReference type="Proteomes" id="UP000013097"/>
    </source>
</evidence>
<dbReference type="eggNOG" id="COG4193">
    <property type="taxonomic scope" value="Bacteria"/>
</dbReference>
<feature type="region of interest" description="Disordered" evidence="1">
    <location>
        <begin position="287"/>
        <end position="358"/>
    </location>
</feature>
<dbReference type="PANTHER" id="PTHR34408:SF1">
    <property type="entry name" value="GLYCOSYL HYDROLASE FAMILY 19 DOMAIN-CONTAINING PROTEIN HI_1415"/>
    <property type="match status" value="1"/>
</dbReference>
<dbReference type="InterPro" id="IPR003646">
    <property type="entry name" value="SH3-like_bac-type"/>
</dbReference>
<dbReference type="Gene3D" id="1.10.530.10">
    <property type="match status" value="1"/>
</dbReference>
<evidence type="ECO:0000256" key="1">
    <source>
        <dbReference type="SAM" id="MobiDB-lite"/>
    </source>
</evidence>
<feature type="domain" description="SH3b" evidence="2">
    <location>
        <begin position="123"/>
        <end position="186"/>
    </location>
</feature>
<dbReference type="PROSITE" id="PS51781">
    <property type="entry name" value="SH3B"/>
    <property type="match status" value="4"/>
</dbReference>
<feature type="domain" description="SH3b" evidence="2">
    <location>
        <begin position="46"/>
        <end position="110"/>
    </location>
</feature>
<sequence>MDKKKVMAMLLATSTAVGVQVKNDKISYADNLNSDNYSLNNNARLAQKGIVVNVQTSLRIRTSPSTNSSVVGSLRNGQSFDILGKSGVWYKIKSGNLTGYIHGDYVKENGSISQGNSSSTTNKKGKVKNVQTNLRLRDKASTSGKVIGYLTNNQEFNILEKTGSWYKINVNGKVGYVHSDYVAVIEGSSNTGQNSTQKPTENNKPNTEKPNESHKVPIKGKVVKVTSNLRVRSGPGTSYSVKGSLNNNDQFNIIEKSGSWYKISKGRLEGYISGDYVQVLEYGNNSSNNCGTESKPNDINKPNTNKPENKPNEDNNQNTQKPNESNKVPTKGKVVNVTSNLRVRSGPGTSYSVKGSLNNNDQFNIIEKSGSWYKISKGSLEGYISGDYVQILEYGNNSSNNSGTESKPNDTNKPNTDNSQTNQSNGKVVYTNYNMSLNEYVRIQHERVPKYSTDYFEGYINPDKAQNQYQFLRVDKFRNINASALDAYLEKSDAGVLKGQSNAFISAAKNYSIDPLYFVAQSIHETGYGKSILAKGVTITEIADMSKEKYNDKGQLIGYEMIKLSKPTTVYNLYGIGAYDNSNVFPNRALIAGTTYAYNKGWTSVSKAISGAAEFVSTNYINSSKYEQNTLYKMRYMHNNQYIWHQYATSPWYAQSIGEQISNMAYMYSNKNDLLYDKPKFTQGRANTINIVPKVNKNTLKQSEINSPIDDGQIQ</sequence>
<feature type="compositionally biased region" description="Polar residues" evidence="1">
    <location>
        <begin position="403"/>
        <end position="425"/>
    </location>
</feature>
<feature type="domain" description="SH3b" evidence="2">
    <location>
        <begin position="218"/>
        <end position="281"/>
    </location>
</feature>
<dbReference type="PATRIC" id="fig|999411.4.peg.915"/>
<proteinExistence type="predicted"/>
<comment type="caution">
    <text evidence="3">The sequence shown here is derived from an EMBL/GenBank/DDBJ whole genome shotgun (WGS) entry which is preliminary data.</text>
</comment>
<feature type="compositionally biased region" description="Basic and acidic residues" evidence="1">
    <location>
        <begin position="206"/>
        <end position="215"/>
    </location>
</feature>
<gene>
    <name evidence="3" type="ORF">HMPREF1092_00942</name>
</gene>
<dbReference type="Proteomes" id="UP000013097">
    <property type="component" value="Unassembled WGS sequence"/>
</dbReference>
<feature type="domain" description="SH3b" evidence="2">
    <location>
        <begin position="330"/>
        <end position="393"/>
    </location>
</feature>
<name>N9XPU4_9CLOT</name>
<dbReference type="Gene3D" id="2.30.30.40">
    <property type="entry name" value="SH3 Domains"/>
    <property type="match status" value="4"/>
</dbReference>
<dbReference type="SMART" id="SM00047">
    <property type="entry name" value="LYZ2"/>
    <property type="match status" value="1"/>
</dbReference>
<dbReference type="InterPro" id="IPR052354">
    <property type="entry name" value="Cell_Wall_Dynamics_Protein"/>
</dbReference>